<keyword evidence="2 7" id="KW-0812">Transmembrane</keyword>
<evidence type="ECO:0000256" key="6">
    <source>
        <dbReference type="SAM" id="MobiDB-lite"/>
    </source>
</evidence>
<keyword evidence="3 8" id="KW-0732">Signal</keyword>
<feature type="compositionally biased region" description="Basic and acidic residues" evidence="6">
    <location>
        <begin position="31"/>
        <end position="44"/>
    </location>
</feature>
<evidence type="ECO:0000256" key="4">
    <source>
        <dbReference type="ARBA" id="ARBA00022989"/>
    </source>
</evidence>
<keyword evidence="5 7" id="KW-0472">Membrane</keyword>
<feature type="compositionally biased region" description="Basic and acidic residues" evidence="6">
    <location>
        <begin position="294"/>
        <end position="304"/>
    </location>
</feature>
<keyword evidence="4 7" id="KW-1133">Transmembrane helix</keyword>
<feature type="transmembrane region" description="Helical" evidence="7">
    <location>
        <begin position="823"/>
        <end position="843"/>
    </location>
</feature>
<evidence type="ECO:0000256" key="3">
    <source>
        <dbReference type="ARBA" id="ARBA00022729"/>
    </source>
</evidence>
<dbReference type="PANTHER" id="PTHR21419">
    <property type="match status" value="1"/>
</dbReference>
<evidence type="ECO:0000259" key="9">
    <source>
        <dbReference type="Pfam" id="PF23722"/>
    </source>
</evidence>
<evidence type="ECO:0000256" key="7">
    <source>
        <dbReference type="SAM" id="Phobius"/>
    </source>
</evidence>
<reference evidence="10" key="1">
    <citation type="journal article" date="2023" name="GigaByte">
        <title>Genome assembly of the bearded iris, Iris pallida Lam.</title>
        <authorList>
            <person name="Bruccoleri R.E."/>
            <person name="Oakeley E.J."/>
            <person name="Faust A.M.E."/>
            <person name="Altorfer M."/>
            <person name="Dessus-Babus S."/>
            <person name="Burckhardt D."/>
            <person name="Oertli M."/>
            <person name="Naumann U."/>
            <person name="Petersen F."/>
            <person name="Wong J."/>
        </authorList>
    </citation>
    <scope>NUCLEOTIDE SEQUENCE</scope>
    <source>
        <strain evidence="10">GSM-AAB239-AS_SAM_17_03QT</strain>
    </source>
</reference>
<name>A0AAX6GWK6_IRIPA</name>
<comment type="caution">
    <text evidence="10">The sequence shown here is derived from an EMBL/GenBank/DDBJ whole genome shotgun (WGS) entry which is preliminary data.</text>
</comment>
<feature type="compositionally biased region" description="Basic and acidic residues" evidence="6">
    <location>
        <begin position="188"/>
        <end position="197"/>
    </location>
</feature>
<organism evidence="10 11">
    <name type="scientific">Iris pallida</name>
    <name type="common">Sweet iris</name>
    <dbReference type="NCBI Taxonomy" id="29817"/>
    <lineage>
        <taxon>Eukaryota</taxon>
        <taxon>Viridiplantae</taxon>
        <taxon>Streptophyta</taxon>
        <taxon>Embryophyta</taxon>
        <taxon>Tracheophyta</taxon>
        <taxon>Spermatophyta</taxon>
        <taxon>Magnoliopsida</taxon>
        <taxon>Liliopsida</taxon>
        <taxon>Asparagales</taxon>
        <taxon>Iridaceae</taxon>
        <taxon>Iridoideae</taxon>
        <taxon>Irideae</taxon>
        <taxon>Iris</taxon>
    </lineage>
</organism>
<feature type="chain" id="PRO_5043522815" evidence="8">
    <location>
        <begin position="26"/>
        <end position="858"/>
    </location>
</feature>
<feature type="compositionally biased region" description="Polar residues" evidence="6">
    <location>
        <begin position="200"/>
        <end position="214"/>
    </location>
</feature>
<dbReference type="PANTHER" id="PTHR21419:SF23">
    <property type="entry name" value="PROTEIN DEFECTIVE IN EXINE FORMATION 1"/>
    <property type="match status" value="1"/>
</dbReference>
<feature type="region of interest" description="Disordered" evidence="6">
    <location>
        <begin position="31"/>
        <end position="51"/>
    </location>
</feature>
<dbReference type="InterPro" id="IPR028994">
    <property type="entry name" value="Integrin_alpha_N"/>
</dbReference>
<reference evidence="10" key="2">
    <citation type="submission" date="2023-04" db="EMBL/GenBank/DDBJ databases">
        <authorList>
            <person name="Bruccoleri R.E."/>
            <person name="Oakeley E.J."/>
            <person name="Faust A.-M."/>
            <person name="Dessus-Babus S."/>
            <person name="Altorfer M."/>
            <person name="Burckhardt D."/>
            <person name="Oertli M."/>
            <person name="Naumann U."/>
            <person name="Petersen F."/>
            <person name="Wong J."/>
        </authorList>
    </citation>
    <scope>NUCLEOTIDE SEQUENCE</scope>
    <source>
        <strain evidence="10">GSM-AAB239-AS_SAM_17_03QT</strain>
        <tissue evidence="10">Leaf</tissue>
    </source>
</reference>
<dbReference type="Proteomes" id="UP001140949">
    <property type="component" value="Unassembled WGS sequence"/>
</dbReference>
<evidence type="ECO:0000256" key="1">
    <source>
        <dbReference type="ARBA" id="ARBA00004167"/>
    </source>
</evidence>
<evidence type="ECO:0000256" key="8">
    <source>
        <dbReference type="SAM" id="SignalP"/>
    </source>
</evidence>
<accession>A0AAX6GWK6</accession>
<evidence type="ECO:0000313" key="11">
    <source>
        <dbReference type="Proteomes" id="UP001140949"/>
    </source>
</evidence>
<evidence type="ECO:0000256" key="2">
    <source>
        <dbReference type="ARBA" id="ARBA00022692"/>
    </source>
</evidence>
<feature type="region of interest" description="Disordered" evidence="6">
    <location>
        <begin position="294"/>
        <end position="334"/>
    </location>
</feature>
<dbReference type="InterPro" id="IPR045232">
    <property type="entry name" value="FAM234"/>
</dbReference>
<dbReference type="InterPro" id="IPR015943">
    <property type="entry name" value="WD40/YVTN_repeat-like_dom_sf"/>
</dbReference>
<dbReference type="EMBL" id="JANAVB010015800">
    <property type="protein sequence ID" value="KAJ6832701.1"/>
    <property type="molecule type" value="Genomic_DNA"/>
</dbReference>
<feature type="domain" description="DEX1 C-terminal" evidence="9">
    <location>
        <begin position="713"/>
        <end position="817"/>
    </location>
</feature>
<evidence type="ECO:0000256" key="5">
    <source>
        <dbReference type="ARBA" id="ARBA00023136"/>
    </source>
</evidence>
<dbReference type="InterPro" id="IPR013517">
    <property type="entry name" value="FG-GAP"/>
</dbReference>
<dbReference type="AlphaFoldDB" id="A0AAX6GWK6"/>
<dbReference type="InterPro" id="IPR056376">
    <property type="entry name" value="DEX1_C"/>
</dbReference>
<dbReference type="SUPFAM" id="SSF69318">
    <property type="entry name" value="Integrin alpha N-terminal domain"/>
    <property type="match status" value="1"/>
</dbReference>
<feature type="region of interest" description="Disordered" evidence="6">
    <location>
        <begin position="188"/>
        <end position="214"/>
    </location>
</feature>
<gene>
    <name evidence="10" type="ORF">M6B38_124900</name>
</gene>
<proteinExistence type="predicted"/>
<protein>
    <submittedName>
        <fullName evidence="10">Protein DEFECTIVE IN EXINE FORMATION 1</fullName>
    </submittedName>
</protein>
<feature type="signal peptide" evidence="8">
    <location>
        <begin position="1"/>
        <end position="25"/>
    </location>
</feature>
<dbReference type="Pfam" id="PF23722">
    <property type="entry name" value="Beta-sand_DEX1"/>
    <property type="match status" value="1"/>
</dbReference>
<dbReference type="Gene3D" id="2.130.10.10">
    <property type="entry name" value="YVTN repeat-like/Quinoprotein amine dehydrogenase"/>
    <property type="match status" value="1"/>
</dbReference>
<keyword evidence="11" id="KW-1185">Reference proteome</keyword>
<feature type="compositionally biased region" description="Low complexity" evidence="6">
    <location>
        <begin position="230"/>
        <end position="243"/>
    </location>
</feature>
<feature type="region of interest" description="Disordered" evidence="6">
    <location>
        <begin position="229"/>
        <end position="271"/>
    </location>
</feature>
<dbReference type="Pfam" id="PF13517">
    <property type="entry name" value="FG-GAP_3"/>
    <property type="match status" value="1"/>
</dbReference>
<dbReference type="GO" id="GO:0016020">
    <property type="term" value="C:membrane"/>
    <property type="evidence" value="ECO:0007669"/>
    <property type="project" value="UniProtKB-SubCell"/>
</dbReference>
<sequence>MRILSGLLISFLFLLLSSSWNSIHGATDEKKEKTNKFRERKSSDRGLGYPKMDEDSLLNSTCPRHVELRWKTEVSSSIYATPLIADINSDGKLEVVVSSFVHYLEVLEGTDGDKLPGWPAFHQSKAYSSPLLHDIDKDGTREIALATYNGIINFFRVSGYLMTDKLEVPRRKVPKNWYVGLHPDPVDVAHPDVHDDSPVQNGSDVDINGSTTVGSTGSAMNIINGSLINTTSIPTPGSSSSSTDASKLEGEGKGDSAQAGKDGLPKNLDNSTIQDVSLGSVQADSATRTQRRLLQETDTNKDQEGSSGSHASADMESDTSTVENTETLEEDADASFDIFRESEDLEDEYNYDSDDLVDENMWGDEDWMEGTHEKMEEFVNIDAHILCTPVIADIDNDGIHEMIVAVSYFFDHEYYEKPEHKTDLGDIDIEKYVASGIVVFNLDTKQVKWTADLELSIESGPYRATIYSSPTVVDLDGDRNLDILVGTSFGLVYAFDHHGKVRDHFPLEMAAIQAPVIAADINDDGKIEIVTADVHGNIAAWSAQGDEIWDMHLKSLIPVGPTIGDVDGDGHTDVVVPTVSGNIYVLSGRDGSFVGPFPYRTYGRLMSPVLLVDLSKQDEKAKGLTLVTTAFDGYMYLIDGSTACVDVVDIGETTYSMALADNVDGGDDLDLIVTTMNGNVLCFQTPSPHYPLKEQKSYNQGRNNAATQYDREGIYVSHASRSFRDEEGKHFWVEMEIIDKYRVPSGHQGPYNVTTTLLVPANYQGERRIVVSEVYNQPGKVRVKLPTIPVRSTGTVLVEMVDRNGLYFSDKFSLTFHLHYYKILKWLLVLPMLAMFGILVILAPQEASPLPSFSRNTD</sequence>
<comment type="subcellular location">
    <subcellularLocation>
        <location evidence="1">Membrane</location>
        <topology evidence="1">Single-pass membrane protein</topology>
    </subcellularLocation>
</comment>
<evidence type="ECO:0000313" key="10">
    <source>
        <dbReference type="EMBL" id="KAJ6832701.1"/>
    </source>
</evidence>